<keyword evidence="2" id="KW-1185">Reference proteome</keyword>
<protein>
    <submittedName>
        <fullName evidence="1">Uncharacterized protein</fullName>
    </submittedName>
</protein>
<name>A0A8H5ZVW4_PETAA</name>
<comment type="caution">
    <text evidence="1">The sequence shown here is derived from an EMBL/GenBank/DDBJ whole genome shotgun (WGS) entry which is preliminary data.</text>
</comment>
<gene>
    <name evidence="1" type="ORF">ETB97_005975</name>
</gene>
<accession>A0A8H5ZVW4</accession>
<reference evidence="1 2" key="1">
    <citation type="submission" date="2019-04" db="EMBL/GenBank/DDBJ databases">
        <title>Aspergillus burnettii sp. nov., novel species from soil in southeast Queensland.</title>
        <authorList>
            <person name="Gilchrist C.L.M."/>
            <person name="Pitt J.I."/>
            <person name="Lange L."/>
            <person name="Lacey H.J."/>
            <person name="Vuong D."/>
            <person name="Midgley D.J."/>
            <person name="Greenfield P."/>
            <person name="Bradbury M."/>
            <person name="Lacey E."/>
            <person name="Busk P.K."/>
            <person name="Pilgaard B."/>
            <person name="Chooi Y.H."/>
            <person name="Piggott A.M."/>
        </authorList>
    </citation>
    <scope>NUCLEOTIDE SEQUENCE [LARGE SCALE GENOMIC DNA]</scope>
    <source>
        <strain evidence="1 2">FRR 5400</strain>
    </source>
</reference>
<dbReference type="InterPro" id="IPR049168">
    <property type="entry name" value="Glyco_hydro_134"/>
</dbReference>
<dbReference type="AlphaFoldDB" id="A0A8H5ZVW4"/>
<evidence type="ECO:0000313" key="2">
    <source>
        <dbReference type="Proteomes" id="UP000541154"/>
    </source>
</evidence>
<organism evidence="1 2">
    <name type="scientific">Petromyces alliaceus</name>
    <name type="common">Aspergillus alliaceus</name>
    <dbReference type="NCBI Taxonomy" id="209559"/>
    <lineage>
        <taxon>Eukaryota</taxon>
        <taxon>Fungi</taxon>
        <taxon>Dikarya</taxon>
        <taxon>Ascomycota</taxon>
        <taxon>Pezizomycotina</taxon>
        <taxon>Eurotiomycetes</taxon>
        <taxon>Eurotiomycetidae</taxon>
        <taxon>Eurotiales</taxon>
        <taxon>Aspergillaceae</taxon>
        <taxon>Aspergillus</taxon>
        <taxon>Aspergillus subgen. Circumdati</taxon>
    </lineage>
</organism>
<evidence type="ECO:0000313" key="1">
    <source>
        <dbReference type="EMBL" id="KAF5857291.1"/>
    </source>
</evidence>
<dbReference type="EMBL" id="SPNV01000265">
    <property type="protein sequence ID" value="KAF5857291.1"/>
    <property type="molecule type" value="Genomic_DNA"/>
</dbReference>
<sequence length="107" mass="11845">MTAVDPCRVPGLGSLKKQVTAAGSNTMDLAIAMLETNDMSTNYPYGDRKPGDSTNFSIFKQDWYMLHHSVSKFQGQSVSQVSNGATLNKDLRKDIKAHPDGEHKLRF</sequence>
<dbReference type="Proteomes" id="UP000541154">
    <property type="component" value="Unassembled WGS sequence"/>
</dbReference>
<dbReference type="Pfam" id="PF21087">
    <property type="entry name" value="Glyco_hydro_134"/>
    <property type="match status" value="1"/>
</dbReference>
<proteinExistence type="predicted"/>